<dbReference type="InterPro" id="IPR013750">
    <property type="entry name" value="GHMP_kinase_C_dom"/>
</dbReference>
<dbReference type="Gene3D" id="3.30.230.120">
    <property type="match status" value="1"/>
</dbReference>
<keyword evidence="1" id="KW-0808">Transferase</keyword>
<dbReference type="InterPro" id="IPR006203">
    <property type="entry name" value="GHMP_knse_ATP-bd_CS"/>
</dbReference>
<dbReference type="PIRSF" id="PIRSF036406">
    <property type="entry name" value="Hept_kin"/>
    <property type="match status" value="1"/>
</dbReference>
<dbReference type="AlphaFoldDB" id="A0A2W5SKC9"/>
<dbReference type="SUPFAM" id="SSF55060">
    <property type="entry name" value="GHMP Kinase, C-terminal domain"/>
    <property type="match status" value="1"/>
</dbReference>
<gene>
    <name evidence="8" type="ORF">DI549_18185</name>
</gene>
<dbReference type="GO" id="GO:0042352">
    <property type="term" value="P:GDP-L-fucose salvage"/>
    <property type="evidence" value="ECO:0007669"/>
    <property type="project" value="TreeGrafter"/>
</dbReference>
<dbReference type="InterPro" id="IPR001174">
    <property type="entry name" value="HddA/FKP"/>
</dbReference>
<dbReference type="InterPro" id="IPR020568">
    <property type="entry name" value="Ribosomal_Su5_D2-typ_SF"/>
</dbReference>
<evidence type="ECO:0000259" key="7">
    <source>
        <dbReference type="Pfam" id="PF08544"/>
    </source>
</evidence>
<keyword evidence="3 8" id="KW-0418">Kinase</keyword>
<comment type="caution">
    <text evidence="8">The sequence shown here is derived from an EMBL/GenBank/DDBJ whole genome shotgun (WGS) entry which is preliminary data.</text>
</comment>
<dbReference type="Pfam" id="PF00288">
    <property type="entry name" value="GHMP_kinases_N"/>
    <property type="match status" value="1"/>
</dbReference>
<evidence type="ECO:0000259" key="6">
    <source>
        <dbReference type="Pfam" id="PF00288"/>
    </source>
</evidence>
<evidence type="ECO:0000313" key="9">
    <source>
        <dbReference type="Proteomes" id="UP000248887"/>
    </source>
</evidence>
<dbReference type="InterPro" id="IPR052203">
    <property type="entry name" value="GHMP_Kinase-Related"/>
</dbReference>
<evidence type="ECO:0000313" key="8">
    <source>
        <dbReference type="EMBL" id="PZQ80073.1"/>
    </source>
</evidence>
<dbReference type="SUPFAM" id="SSF54211">
    <property type="entry name" value="Ribosomal protein S5 domain 2-like"/>
    <property type="match status" value="1"/>
</dbReference>
<dbReference type="PROSITE" id="PS00627">
    <property type="entry name" value="GHMP_KINASES_ATP"/>
    <property type="match status" value="1"/>
</dbReference>
<evidence type="ECO:0000256" key="4">
    <source>
        <dbReference type="ARBA" id="ARBA00022840"/>
    </source>
</evidence>
<dbReference type="Pfam" id="PF08544">
    <property type="entry name" value="GHMP_kinases_C"/>
    <property type="match status" value="1"/>
</dbReference>
<evidence type="ECO:0000256" key="3">
    <source>
        <dbReference type="ARBA" id="ARBA00022777"/>
    </source>
</evidence>
<sequence length="331" mass="36227">MWISRTPLRASFLGGGTDYPSYFRSHPGAVLGGTINRYVYIQALPLSPIAEQAFRVTYRATESVDRIEDIQHPVVRESLKLYEWSQPLNIATMSDLPGSTGLGSSSAFTVGFINLLHRMRGIELTRYELARQAIHMEHDVLKENVGVQDQIHAAFGGLARYEFTGDSFSMEPLRLSTSRLTLLNRSLLLVYTGGQRRASTVLQSQEKRTSSGANASYLSEMYAMTRIGAAILEEEGDDVATVTRFAELLDHGWRLKRKLSEAVSNPVIDDLYLNGKRLGAWGGKLLGAGGGGFVLFLADPGLHPLFVERFGAGNVIPVSLTNGGSTVSQMA</sequence>
<feature type="domain" description="GHMP kinase C-terminal" evidence="7">
    <location>
        <begin position="244"/>
        <end position="300"/>
    </location>
</feature>
<protein>
    <submittedName>
        <fullName evidence="8">Galactokinase</fullName>
    </submittedName>
</protein>
<organism evidence="8 9">
    <name type="scientific">Ancylobacter novellus</name>
    <name type="common">Thiobacillus novellus</name>
    <dbReference type="NCBI Taxonomy" id="921"/>
    <lineage>
        <taxon>Bacteria</taxon>
        <taxon>Pseudomonadati</taxon>
        <taxon>Pseudomonadota</taxon>
        <taxon>Alphaproteobacteria</taxon>
        <taxon>Hyphomicrobiales</taxon>
        <taxon>Xanthobacteraceae</taxon>
        <taxon>Ancylobacter</taxon>
    </lineage>
</organism>
<keyword evidence="4" id="KW-0067">ATP-binding</keyword>
<keyword evidence="2" id="KW-0547">Nucleotide-binding</keyword>
<dbReference type="InterPro" id="IPR006204">
    <property type="entry name" value="GHMP_kinase_N_dom"/>
</dbReference>
<proteinExistence type="inferred from homology"/>
<reference evidence="8 9" key="1">
    <citation type="submission" date="2017-08" db="EMBL/GenBank/DDBJ databases">
        <title>Infants hospitalized years apart are colonized by the same room-sourced microbial strains.</title>
        <authorList>
            <person name="Brooks B."/>
            <person name="Olm M.R."/>
            <person name="Firek B.A."/>
            <person name="Baker R."/>
            <person name="Thomas B.C."/>
            <person name="Morowitz M.J."/>
            <person name="Banfield J.F."/>
        </authorList>
    </citation>
    <scope>NUCLEOTIDE SEQUENCE [LARGE SCALE GENOMIC DNA]</scope>
    <source>
        <strain evidence="8">S2_005_001_R2_27</strain>
    </source>
</reference>
<dbReference type="Proteomes" id="UP000248887">
    <property type="component" value="Unassembled WGS sequence"/>
</dbReference>
<accession>A0A2W5SKC9</accession>
<dbReference type="InterPro" id="IPR014606">
    <property type="entry name" value="Heptose_7-P_kinase"/>
</dbReference>
<name>A0A2W5SKC9_ANCNO</name>
<dbReference type="GO" id="GO:0005524">
    <property type="term" value="F:ATP binding"/>
    <property type="evidence" value="ECO:0007669"/>
    <property type="project" value="UniProtKB-KW"/>
</dbReference>
<evidence type="ECO:0000256" key="5">
    <source>
        <dbReference type="ARBA" id="ARBA00038121"/>
    </source>
</evidence>
<dbReference type="PANTHER" id="PTHR32463:SF0">
    <property type="entry name" value="L-FUCOSE KINASE"/>
    <property type="match status" value="1"/>
</dbReference>
<comment type="similarity">
    <text evidence="5">Belongs to the GHMP kinase family.</text>
</comment>
<dbReference type="PANTHER" id="PTHR32463">
    <property type="entry name" value="L-FUCOSE KINASE"/>
    <property type="match status" value="1"/>
</dbReference>
<dbReference type="PRINTS" id="PR00960">
    <property type="entry name" value="LMBPPROTEIN"/>
</dbReference>
<dbReference type="EMBL" id="QFQD01000072">
    <property type="protein sequence ID" value="PZQ80073.1"/>
    <property type="molecule type" value="Genomic_DNA"/>
</dbReference>
<dbReference type="InterPro" id="IPR036554">
    <property type="entry name" value="GHMP_kinase_C_sf"/>
</dbReference>
<evidence type="ECO:0000256" key="2">
    <source>
        <dbReference type="ARBA" id="ARBA00022741"/>
    </source>
</evidence>
<evidence type="ECO:0000256" key="1">
    <source>
        <dbReference type="ARBA" id="ARBA00022679"/>
    </source>
</evidence>
<feature type="domain" description="GHMP kinase N-terminal" evidence="6">
    <location>
        <begin position="83"/>
        <end position="157"/>
    </location>
</feature>
<dbReference type="GO" id="GO:0050201">
    <property type="term" value="F:fucokinase activity"/>
    <property type="evidence" value="ECO:0007669"/>
    <property type="project" value="TreeGrafter"/>
</dbReference>